<proteinExistence type="predicted"/>
<dbReference type="Proteomes" id="UP001301152">
    <property type="component" value="Unassembled WGS sequence"/>
</dbReference>
<dbReference type="GO" id="GO:0016787">
    <property type="term" value="F:hydrolase activity"/>
    <property type="evidence" value="ECO:0007669"/>
    <property type="project" value="UniProtKB-KW"/>
</dbReference>
<keyword evidence="2" id="KW-0732">Signal</keyword>
<evidence type="ECO:0000259" key="3">
    <source>
        <dbReference type="Pfam" id="PF00144"/>
    </source>
</evidence>
<dbReference type="Pfam" id="PF00144">
    <property type="entry name" value="Beta-lactamase"/>
    <property type="match status" value="1"/>
</dbReference>
<dbReference type="EMBL" id="JAPIUZ010000003">
    <property type="protein sequence ID" value="MCX2563710.1"/>
    <property type="molecule type" value="Genomic_DNA"/>
</dbReference>
<name>A0ABT3QEK2_9PROT</name>
<dbReference type="InterPro" id="IPR006311">
    <property type="entry name" value="TAT_signal"/>
</dbReference>
<organism evidence="4 5">
    <name type="scientific">Acetobacter thailandicus</name>
    <dbReference type="NCBI Taxonomy" id="1502842"/>
    <lineage>
        <taxon>Bacteria</taxon>
        <taxon>Pseudomonadati</taxon>
        <taxon>Pseudomonadota</taxon>
        <taxon>Alphaproteobacteria</taxon>
        <taxon>Acetobacterales</taxon>
        <taxon>Acetobacteraceae</taxon>
        <taxon>Acetobacter</taxon>
    </lineage>
</organism>
<comment type="caution">
    <text evidence="4">The sequence shown here is derived from an EMBL/GenBank/DDBJ whole genome shotgun (WGS) entry which is preliminary data.</text>
</comment>
<evidence type="ECO:0000256" key="2">
    <source>
        <dbReference type="SAM" id="SignalP"/>
    </source>
</evidence>
<dbReference type="Gene3D" id="3.40.710.10">
    <property type="entry name" value="DD-peptidase/beta-lactamase superfamily"/>
    <property type="match status" value="1"/>
</dbReference>
<evidence type="ECO:0000313" key="4">
    <source>
        <dbReference type="EMBL" id="MCX2563710.1"/>
    </source>
</evidence>
<reference evidence="4 5" key="1">
    <citation type="submission" date="2022-11" db="EMBL/GenBank/DDBJ databases">
        <title>Genome sequencing of Acetobacter type strain.</title>
        <authorList>
            <person name="Heo J."/>
            <person name="Lee D."/>
            <person name="Han B.-H."/>
            <person name="Hong S.-B."/>
            <person name="Kwon S.-W."/>
        </authorList>
    </citation>
    <scope>NUCLEOTIDE SEQUENCE [LARGE SCALE GENOMIC DNA]</scope>
    <source>
        <strain evidence="4 5">KACC 21253</strain>
    </source>
</reference>
<dbReference type="PANTHER" id="PTHR43283:SF11">
    <property type="entry name" value="BETA-LACTAMASE-RELATED DOMAIN-CONTAINING PROTEIN"/>
    <property type="match status" value="1"/>
</dbReference>
<feature type="domain" description="Beta-lactamase-related" evidence="3">
    <location>
        <begin position="44"/>
        <end position="371"/>
    </location>
</feature>
<feature type="signal peptide" evidence="2">
    <location>
        <begin position="1"/>
        <end position="32"/>
    </location>
</feature>
<keyword evidence="1 4" id="KW-0378">Hydrolase</keyword>
<evidence type="ECO:0000313" key="5">
    <source>
        <dbReference type="Proteomes" id="UP001301152"/>
    </source>
</evidence>
<gene>
    <name evidence="4" type="ORF">OQ497_07050</name>
</gene>
<dbReference type="InterPro" id="IPR001466">
    <property type="entry name" value="Beta-lactam-related"/>
</dbReference>
<dbReference type="InterPro" id="IPR050789">
    <property type="entry name" value="Diverse_Enzym_Activities"/>
</dbReference>
<dbReference type="PROSITE" id="PS51318">
    <property type="entry name" value="TAT"/>
    <property type="match status" value="1"/>
</dbReference>
<accession>A0ABT3QEK2</accession>
<protein>
    <submittedName>
        <fullName evidence="4">Serine hydrolase</fullName>
    </submittedName>
</protein>
<dbReference type="InterPro" id="IPR012338">
    <property type="entry name" value="Beta-lactam/transpept-like"/>
</dbReference>
<dbReference type="PANTHER" id="PTHR43283">
    <property type="entry name" value="BETA-LACTAMASE-RELATED"/>
    <property type="match status" value="1"/>
</dbReference>
<sequence length="391" mass="42859">MTQSFSYTGRRRFLTQALAGTMTLGLPSYVFAQAPADFNGNTIDRLFLNAVSEHEIPGAVAAIGSKGKTIWRGVFGHQALIPHPESMTWHTLFDMASLTKPLITAPSVMQLYEQGKIKLDTPACHYLPDFAAQGKEHITIRHLLTHYSGLQPDLDLGTPWSGKEIAAQLACNAVPQNKAGKKFVYSDINYVVLGLIVEVLSGLPPDIYATRHILQPLGLKRSFFRPDPALYDDIAPTQFDENGTMLRGVVHDPTARRMGGVAGHAGLFSCADDIITYAKALLARRAGQPSLFPLSQKTVIMMSTPQQPHKKTDLRGLGWDINTHYSTPRGAVFPLTSFGHTGFTGTSLWLVPETQTFVMILTNRVHPDGKGKIIPLRHDVATEAAIALRQN</sequence>
<dbReference type="SUPFAM" id="SSF56601">
    <property type="entry name" value="beta-lactamase/transpeptidase-like"/>
    <property type="match status" value="1"/>
</dbReference>
<dbReference type="RefSeq" id="WP_173559665.1">
    <property type="nucleotide sequence ID" value="NZ_JAERKZ010000001.1"/>
</dbReference>
<feature type="chain" id="PRO_5045288397" evidence="2">
    <location>
        <begin position="33"/>
        <end position="391"/>
    </location>
</feature>
<keyword evidence="5" id="KW-1185">Reference proteome</keyword>
<evidence type="ECO:0000256" key="1">
    <source>
        <dbReference type="ARBA" id="ARBA00022801"/>
    </source>
</evidence>